<protein>
    <recommendedName>
        <fullName evidence="3">CCHC-type domain-containing protein</fullName>
    </recommendedName>
</protein>
<dbReference type="PROSITE" id="PS50158">
    <property type="entry name" value="ZF_CCHC"/>
    <property type="match status" value="1"/>
</dbReference>
<feature type="compositionally biased region" description="Low complexity" evidence="2">
    <location>
        <begin position="198"/>
        <end position="209"/>
    </location>
</feature>
<dbReference type="InterPro" id="IPR036875">
    <property type="entry name" value="Znf_CCHC_sf"/>
</dbReference>
<keyword evidence="1" id="KW-0479">Metal-binding</keyword>
<dbReference type="PANTHER" id="PTHR35046:SF26">
    <property type="entry name" value="RNA-DIRECTED DNA POLYMERASE"/>
    <property type="match status" value="1"/>
</dbReference>
<evidence type="ECO:0000256" key="2">
    <source>
        <dbReference type="SAM" id="MobiDB-lite"/>
    </source>
</evidence>
<dbReference type="AlphaFoldDB" id="A0AA39S385"/>
<dbReference type="Gene3D" id="4.10.60.10">
    <property type="entry name" value="Zinc finger, CCHC-type"/>
    <property type="match status" value="1"/>
</dbReference>
<keyword evidence="1" id="KW-0862">Zinc</keyword>
<comment type="caution">
    <text evidence="4">The sequence shown here is derived from an EMBL/GenBank/DDBJ whole genome shotgun (WGS) entry which is preliminary data.</text>
</comment>
<sequence length="313" mass="35566">MIGRRGGRGGRGSHQPPNQHDSPNRERDLRDIEVDDLRRQVQQLQQRLEHFEPLEHDVSRHDSENEPTDEENTNPFGRGYDRASNDGNNHRHRHMNNFIRPNFDVKFHNFKQKDLSVEEYTSEFDNQRMLCDITEPDEQTIARYLGGLRTDISNIVQLQPYWTYNDVVKLSLKVEKQIREGHGGSSRSWIRENNTNRASVSTTKAVSSTNIGATPKATRKQEGAASSSNRSSSIRCFKCQGIGHIASDCPNRKIVSLVEETIDDMIEEDEICVFSHFSSAGFDSQDYLVLSSKTGLGVDIYENELAASSRIAL</sequence>
<evidence type="ECO:0000256" key="1">
    <source>
        <dbReference type="PROSITE-ProRule" id="PRU00047"/>
    </source>
</evidence>
<dbReference type="InterPro" id="IPR001878">
    <property type="entry name" value="Znf_CCHC"/>
</dbReference>
<proteinExistence type="predicted"/>
<feature type="compositionally biased region" description="Polar residues" evidence="2">
    <location>
        <begin position="185"/>
        <end position="197"/>
    </location>
</feature>
<evidence type="ECO:0000313" key="4">
    <source>
        <dbReference type="EMBL" id="KAK0583337.1"/>
    </source>
</evidence>
<feature type="domain" description="CCHC-type" evidence="3">
    <location>
        <begin position="235"/>
        <end position="251"/>
    </location>
</feature>
<reference evidence="4" key="2">
    <citation type="submission" date="2023-06" db="EMBL/GenBank/DDBJ databases">
        <authorList>
            <person name="Swenson N.G."/>
            <person name="Wegrzyn J.L."/>
            <person name="Mcevoy S.L."/>
        </authorList>
    </citation>
    <scope>NUCLEOTIDE SEQUENCE</scope>
    <source>
        <strain evidence="4">NS2018</strain>
        <tissue evidence="4">Leaf</tissue>
    </source>
</reference>
<name>A0AA39S385_ACESA</name>
<feature type="region of interest" description="Disordered" evidence="2">
    <location>
        <begin position="183"/>
        <end position="226"/>
    </location>
</feature>
<dbReference type="EMBL" id="JAUESC010000384">
    <property type="protein sequence ID" value="KAK0583337.1"/>
    <property type="molecule type" value="Genomic_DNA"/>
</dbReference>
<evidence type="ECO:0000259" key="3">
    <source>
        <dbReference type="PROSITE" id="PS50158"/>
    </source>
</evidence>
<keyword evidence="1" id="KW-0863">Zinc-finger</keyword>
<accession>A0AA39S385</accession>
<dbReference type="PANTHER" id="PTHR35046">
    <property type="entry name" value="ZINC KNUCKLE (CCHC-TYPE) FAMILY PROTEIN"/>
    <property type="match status" value="1"/>
</dbReference>
<dbReference type="GO" id="GO:0003676">
    <property type="term" value="F:nucleic acid binding"/>
    <property type="evidence" value="ECO:0007669"/>
    <property type="project" value="InterPro"/>
</dbReference>
<feature type="compositionally biased region" description="Basic and acidic residues" evidence="2">
    <location>
        <begin position="22"/>
        <end position="39"/>
    </location>
</feature>
<organism evidence="4 5">
    <name type="scientific">Acer saccharum</name>
    <name type="common">Sugar maple</name>
    <dbReference type="NCBI Taxonomy" id="4024"/>
    <lineage>
        <taxon>Eukaryota</taxon>
        <taxon>Viridiplantae</taxon>
        <taxon>Streptophyta</taxon>
        <taxon>Embryophyta</taxon>
        <taxon>Tracheophyta</taxon>
        <taxon>Spermatophyta</taxon>
        <taxon>Magnoliopsida</taxon>
        <taxon>eudicotyledons</taxon>
        <taxon>Gunneridae</taxon>
        <taxon>Pentapetalae</taxon>
        <taxon>rosids</taxon>
        <taxon>malvids</taxon>
        <taxon>Sapindales</taxon>
        <taxon>Sapindaceae</taxon>
        <taxon>Hippocastanoideae</taxon>
        <taxon>Acereae</taxon>
        <taxon>Acer</taxon>
    </lineage>
</organism>
<dbReference type="SMART" id="SM00343">
    <property type="entry name" value="ZnF_C2HC"/>
    <property type="match status" value="1"/>
</dbReference>
<dbReference type="Pfam" id="PF00098">
    <property type="entry name" value="zf-CCHC"/>
    <property type="match status" value="1"/>
</dbReference>
<gene>
    <name evidence="4" type="ORF">LWI29_035888</name>
</gene>
<evidence type="ECO:0000313" key="5">
    <source>
        <dbReference type="Proteomes" id="UP001168877"/>
    </source>
</evidence>
<dbReference type="SUPFAM" id="SSF57756">
    <property type="entry name" value="Retrovirus zinc finger-like domains"/>
    <property type="match status" value="1"/>
</dbReference>
<dbReference type="Proteomes" id="UP001168877">
    <property type="component" value="Unassembled WGS sequence"/>
</dbReference>
<keyword evidence="5" id="KW-1185">Reference proteome</keyword>
<reference evidence="4" key="1">
    <citation type="journal article" date="2022" name="Plant J.">
        <title>Strategies of tolerance reflected in two North American maple genomes.</title>
        <authorList>
            <person name="McEvoy S.L."/>
            <person name="Sezen U.U."/>
            <person name="Trouern-Trend A."/>
            <person name="McMahon S.M."/>
            <person name="Schaberg P.G."/>
            <person name="Yang J."/>
            <person name="Wegrzyn J.L."/>
            <person name="Swenson N.G."/>
        </authorList>
    </citation>
    <scope>NUCLEOTIDE SEQUENCE</scope>
    <source>
        <strain evidence="4">NS2018</strain>
    </source>
</reference>
<feature type="region of interest" description="Disordered" evidence="2">
    <location>
        <begin position="1"/>
        <end position="80"/>
    </location>
</feature>
<dbReference type="GO" id="GO:0008270">
    <property type="term" value="F:zinc ion binding"/>
    <property type="evidence" value="ECO:0007669"/>
    <property type="project" value="UniProtKB-KW"/>
</dbReference>
<feature type="compositionally biased region" description="Basic and acidic residues" evidence="2">
    <location>
        <begin position="47"/>
        <end position="64"/>
    </location>
</feature>